<protein>
    <submittedName>
        <fullName evidence="4">Polysaccharide biosynthesis/export family protein</fullName>
    </submittedName>
</protein>
<evidence type="ECO:0000259" key="3">
    <source>
        <dbReference type="Pfam" id="PF02563"/>
    </source>
</evidence>
<dbReference type="RefSeq" id="WP_349245113.1">
    <property type="nucleotide sequence ID" value="NZ_JASCXX010000012.1"/>
</dbReference>
<evidence type="ECO:0000256" key="1">
    <source>
        <dbReference type="ARBA" id="ARBA00022729"/>
    </source>
</evidence>
<dbReference type="Gene3D" id="3.30.1950.10">
    <property type="entry name" value="wza like domain"/>
    <property type="match status" value="1"/>
</dbReference>
<feature type="signal peptide" evidence="2">
    <location>
        <begin position="1"/>
        <end position="27"/>
    </location>
</feature>
<dbReference type="AlphaFoldDB" id="A0AAW6TYM0"/>
<name>A0AAW6TYM0_9BACT</name>
<organism evidence="4 5">
    <name type="scientific">Anaerobaca lacustris</name>
    <dbReference type="NCBI Taxonomy" id="3044600"/>
    <lineage>
        <taxon>Bacteria</taxon>
        <taxon>Pseudomonadati</taxon>
        <taxon>Planctomycetota</taxon>
        <taxon>Phycisphaerae</taxon>
        <taxon>Sedimentisphaerales</taxon>
        <taxon>Anaerobacaceae</taxon>
        <taxon>Anaerobaca</taxon>
    </lineage>
</organism>
<sequence>MNRLKPLGLVAVLFGISLLAGCFPSNAEDIRAFVKPYEVDVTAENYVFQPPDEVEIHCADVPQIDMQRQRIRPDGKISFEAFGEIEVAGKTPREVALILEQKVAELYALPGDYPIDVRVGAYASKLYYVVGQVSRPGPRTYTGRDTLVTAVIDAYPTPMAWERRIQVIRPSALEDQKAMIFEVDFIKLVKHGDTTKDVLLEEGDIVFVPPTILASIGLLIEEFISPVARAFYGWYLVQNPPTDAGGYRPSGGGRY</sequence>
<dbReference type="InterPro" id="IPR049712">
    <property type="entry name" value="Poly_export"/>
</dbReference>
<comment type="caution">
    <text evidence="4">The sequence shown here is derived from an EMBL/GenBank/DDBJ whole genome shotgun (WGS) entry which is preliminary data.</text>
</comment>
<dbReference type="EMBL" id="JASCXX010000012">
    <property type="protein sequence ID" value="MDI6449705.1"/>
    <property type="molecule type" value="Genomic_DNA"/>
</dbReference>
<keyword evidence="5" id="KW-1185">Reference proteome</keyword>
<keyword evidence="1 2" id="KW-0732">Signal</keyword>
<gene>
    <name evidence="4" type="ORF">QJ522_11670</name>
</gene>
<accession>A0AAW6TYM0</accession>
<evidence type="ECO:0000256" key="2">
    <source>
        <dbReference type="SAM" id="SignalP"/>
    </source>
</evidence>
<feature type="domain" description="Polysaccharide export protein N-terminal" evidence="3">
    <location>
        <begin position="42"/>
        <end position="107"/>
    </location>
</feature>
<dbReference type="Pfam" id="PF02563">
    <property type="entry name" value="Poly_export"/>
    <property type="match status" value="1"/>
</dbReference>
<dbReference type="Proteomes" id="UP001431776">
    <property type="component" value="Unassembled WGS sequence"/>
</dbReference>
<dbReference type="InterPro" id="IPR003715">
    <property type="entry name" value="Poly_export_N"/>
</dbReference>
<dbReference type="PROSITE" id="PS51257">
    <property type="entry name" value="PROKAR_LIPOPROTEIN"/>
    <property type="match status" value="1"/>
</dbReference>
<evidence type="ECO:0000313" key="4">
    <source>
        <dbReference type="EMBL" id="MDI6449705.1"/>
    </source>
</evidence>
<dbReference type="PANTHER" id="PTHR33619:SF3">
    <property type="entry name" value="POLYSACCHARIDE EXPORT PROTEIN GFCE-RELATED"/>
    <property type="match status" value="1"/>
</dbReference>
<proteinExistence type="predicted"/>
<reference evidence="4" key="1">
    <citation type="submission" date="2023-05" db="EMBL/GenBank/DDBJ databases">
        <title>Anaerotaeda fermentans gen. nov., sp. nov., a novel anaerobic planctomycete of the new family within the order Sedimentisphaerales isolated from Taman Peninsula, Russia.</title>
        <authorList>
            <person name="Khomyakova M.A."/>
            <person name="Merkel A.Y."/>
            <person name="Slobodkin A.I."/>
        </authorList>
    </citation>
    <scope>NUCLEOTIDE SEQUENCE</scope>
    <source>
        <strain evidence="4">M17dextr</strain>
    </source>
</reference>
<dbReference type="Gene3D" id="3.10.560.10">
    <property type="entry name" value="Outer membrane lipoprotein wza domain like"/>
    <property type="match status" value="1"/>
</dbReference>
<dbReference type="GO" id="GO:0015159">
    <property type="term" value="F:polysaccharide transmembrane transporter activity"/>
    <property type="evidence" value="ECO:0007669"/>
    <property type="project" value="InterPro"/>
</dbReference>
<evidence type="ECO:0000313" key="5">
    <source>
        <dbReference type="Proteomes" id="UP001431776"/>
    </source>
</evidence>
<dbReference type="PANTHER" id="PTHR33619">
    <property type="entry name" value="POLYSACCHARIDE EXPORT PROTEIN GFCE-RELATED"/>
    <property type="match status" value="1"/>
</dbReference>
<feature type="chain" id="PRO_5043465139" evidence="2">
    <location>
        <begin position="28"/>
        <end position="255"/>
    </location>
</feature>